<name>A0ABD4RFE3_9CLOT</name>
<dbReference type="GeneID" id="66302939"/>
<dbReference type="AlphaFoldDB" id="A0ABD4RFE3"/>
<reference evidence="1 2" key="1">
    <citation type="submission" date="2021-08" db="EMBL/GenBank/DDBJ databases">
        <title>Genome sequence analysis of Clostridium chauvoei strains of European origin and evaluation of typing options for outbreak investigations.</title>
        <authorList>
            <person name="Abdel-Glil M."/>
            <person name="Thomas P."/>
            <person name="Seyboldt C."/>
        </authorList>
    </citation>
    <scope>NUCLEOTIDE SEQUENCE [LARGE SCALE GENOMIC DNA]</scope>
    <source>
        <strain evidence="1 2">S0260-09</strain>
    </source>
</reference>
<comment type="caution">
    <text evidence="1">The sequence shown here is derived from an EMBL/GenBank/DDBJ whole genome shotgun (WGS) entry which is preliminary data.</text>
</comment>
<organism evidence="1 2">
    <name type="scientific">Clostridium chauvoei</name>
    <dbReference type="NCBI Taxonomy" id="46867"/>
    <lineage>
        <taxon>Bacteria</taxon>
        <taxon>Bacillati</taxon>
        <taxon>Bacillota</taxon>
        <taxon>Clostridia</taxon>
        <taxon>Eubacteriales</taxon>
        <taxon>Clostridiaceae</taxon>
        <taxon>Clostridium</taxon>
    </lineage>
</organism>
<protein>
    <submittedName>
        <fullName evidence="1">Uncharacterized protein</fullName>
    </submittedName>
</protein>
<dbReference type="Proteomes" id="UP000775179">
    <property type="component" value="Unassembled WGS sequence"/>
</dbReference>
<dbReference type="RefSeq" id="WP_021875251.1">
    <property type="nucleotide sequence ID" value="NZ_CP018624.1"/>
</dbReference>
<gene>
    <name evidence="1" type="ORF">K4H94_03180</name>
</gene>
<accession>A0ABD4RFE3</accession>
<evidence type="ECO:0000313" key="2">
    <source>
        <dbReference type="Proteomes" id="UP000775179"/>
    </source>
</evidence>
<sequence>MKVCLRLVSPQGCTPAEYDMIIKPDCKCSGCEIRENLPESLYGDDIKINFIVKCCDEVLEAPSVPCDNLFALSQPIKVKEGNPCNCKPKNNDCCYCDFDDNDYNCGLNENLSSMCCCNCCCNCSCCCNHKEEQNYAIIIRSFNPVISEILYNYPQMYITDCDKTVKLTFIFDKNGSVCPCCMQCSNNCGGGCGYGNYGGGGCDFGGCGGGFGCGGWMWILLLLCFCW</sequence>
<proteinExistence type="predicted"/>
<dbReference type="KEGG" id="cchv:BTM20_05220"/>
<dbReference type="EMBL" id="JAIFTX010000005">
    <property type="protein sequence ID" value="MBX7290053.1"/>
    <property type="molecule type" value="Genomic_DNA"/>
</dbReference>
<evidence type="ECO:0000313" key="1">
    <source>
        <dbReference type="EMBL" id="MBX7290053.1"/>
    </source>
</evidence>